<dbReference type="InterPro" id="IPR000866">
    <property type="entry name" value="AhpC/TSA"/>
</dbReference>
<dbReference type="PANTHER" id="PTHR42852">
    <property type="entry name" value="THIOL:DISULFIDE INTERCHANGE PROTEIN DSBE"/>
    <property type="match status" value="1"/>
</dbReference>
<keyword evidence="1" id="KW-0812">Transmembrane</keyword>
<dbReference type="EMBL" id="MGAK01000005">
    <property type="protein sequence ID" value="OGK45194.1"/>
    <property type="molecule type" value="Genomic_DNA"/>
</dbReference>
<dbReference type="PROSITE" id="PS51352">
    <property type="entry name" value="THIOREDOXIN_2"/>
    <property type="match status" value="1"/>
</dbReference>
<dbReference type="Proteomes" id="UP000179072">
    <property type="component" value="Unassembled WGS sequence"/>
</dbReference>
<keyword evidence="1" id="KW-0472">Membrane</keyword>
<evidence type="ECO:0000313" key="4">
    <source>
        <dbReference type="Proteomes" id="UP000179072"/>
    </source>
</evidence>
<evidence type="ECO:0000313" key="3">
    <source>
        <dbReference type="EMBL" id="OGK45194.1"/>
    </source>
</evidence>
<dbReference type="InterPro" id="IPR013766">
    <property type="entry name" value="Thioredoxin_domain"/>
</dbReference>
<dbReference type="InterPro" id="IPR050553">
    <property type="entry name" value="Thioredoxin_ResA/DsbE_sf"/>
</dbReference>
<dbReference type="PANTHER" id="PTHR42852:SF13">
    <property type="entry name" value="PROTEIN DIPZ"/>
    <property type="match status" value="1"/>
</dbReference>
<organism evidence="3 4">
    <name type="scientific">Candidatus Roizmanbacteria bacterium RIFCSPLOWO2_01_FULL_38_11</name>
    <dbReference type="NCBI Taxonomy" id="1802060"/>
    <lineage>
        <taxon>Bacteria</taxon>
        <taxon>Candidatus Roizmaniibacteriota</taxon>
    </lineage>
</organism>
<dbReference type="GO" id="GO:0016209">
    <property type="term" value="F:antioxidant activity"/>
    <property type="evidence" value="ECO:0007669"/>
    <property type="project" value="InterPro"/>
</dbReference>
<dbReference type="STRING" id="1802060.A2957_02270"/>
<dbReference type="Pfam" id="PF00578">
    <property type="entry name" value="AhpC-TSA"/>
    <property type="match status" value="1"/>
</dbReference>
<dbReference type="SUPFAM" id="SSF52833">
    <property type="entry name" value="Thioredoxin-like"/>
    <property type="match status" value="1"/>
</dbReference>
<accession>A0A1F7IP90</accession>
<feature type="transmembrane region" description="Helical" evidence="1">
    <location>
        <begin position="20"/>
        <end position="45"/>
    </location>
</feature>
<dbReference type="AlphaFoldDB" id="A0A1F7IP90"/>
<name>A0A1F7IP90_9BACT</name>
<dbReference type="InterPro" id="IPR036249">
    <property type="entry name" value="Thioredoxin-like_sf"/>
</dbReference>
<protein>
    <recommendedName>
        <fullName evidence="2">Thioredoxin domain-containing protein</fullName>
    </recommendedName>
</protein>
<evidence type="ECO:0000256" key="1">
    <source>
        <dbReference type="SAM" id="Phobius"/>
    </source>
</evidence>
<gene>
    <name evidence="3" type="ORF">A2957_02270</name>
</gene>
<proteinExistence type="predicted"/>
<keyword evidence="1" id="KW-1133">Transmembrane helix</keyword>
<feature type="domain" description="Thioredoxin" evidence="2">
    <location>
        <begin position="81"/>
        <end position="237"/>
    </location>
</feature>
<dbReference type="Gene3D" id="3.40.30.10">
    <property type="entry name" value="Glutaredoxin"/>
    <property type="match status" value="1"/>
</dbReference>
<reference evidence="3 4" key="1">
    <citation type="journal article" date="2016" name="Nat. Commun.">
        <title>Thousands of microbial genomes shed light on interconnected biogeochemical processes in an aquifer system.</title>
        <authorList>
            <person name="Anantharaman K."/>
            <person name="Brown C.T."/>
            <person name="Hug L.A."/>
            <person name="Sharon I."/>
            <person name="Castelle C.J."/>
            <person name="Probst A.J."/>
            <person name="Thomas B.C."/>
            <person name="Singh A."/>
            <person name="Wilkins M.J."/>
            <person name="Karaoz U."/>
            <person name="Brodie E.L."/>
            <person name="Williams K.H."/>
            <person name="Hubbard S.S."/>
            <person name="Banfield J.F."/>
        </authorList>
    </citation>
    <scope>NUCLEOTIDE SEQUENCE [LARGE SCALE GENOMIC DNA]</scope>
</reference>
<comment type="caution">
    <text evidence="3">The sequence shown here is derived from an EMBL/GenBank/DDBJ whole genome shotgun (WGS) entry which is preliminary data.</text>
</comment>
<evidence type="ECO:0000259" key="2">
    <source>
        <dbReference type="PROSITE" id="PS51352"/>
    </source>
</evidence>
<dbReference type="GO" id="GO:0016491">
    <property type="term" value="F:oxidoreductase activity"/>
    <property type="evidence" value="ECO:0007669"/>
    <property type="project" value="InterPro"/>
</dbReference>
<sequence>MVEDVFKSQTNNVVKKPTFNIWKVAFFTLLLIYILTVFGMIYFGIKLFSFSNYESPQNSDVRLTISNSLTPTAIPTLKIQQKTGDDGSLVPAPELDGITHWFNSDPLSIKSLHGKVVLIYFCTPIIETYCHMPIPQLKEWQTKYSQKGLTIIGVNTPYEVREKSGDPNYYTTGEKFIRENSITFPYAQDTNGTLRQLYNIYSWPDFFVIDKNGYIRKHQGGAGDYFKIENVIAKLIDE</sequence>